<comment type="caution">
    <text evidence="2">The sequence shown here is derived from an EMBL/GenBank/DDBJ whole genome shotgun (WGS) entry which is preliminary data.</text>
</comment>
<sequence length="60" mass="6833">MDDDEELQQAHLFSQPSPGTMVADFIPDTMTINVFEVFIYAWGVFAFFFDMVTDLVLAHA</sequence>
<accession>A0A8S2WRC2</accession>
<keyword evidence="1" id="KW-0812">Transmembrane</keyword>
<keyword evidence="1" id="KW-1133">Transmembrane helix</keyword>
<dbReference type="Proteomes" id="UP000676336">
    <property type="component" value="Unassembled WGS sequence"/>
</dbReference>
<evidence type="ECO:0000313" key="3">
    <source>
        <dbReference type="Proteomes" id="UP000676336"/>
    </source>
</evidence>
<dbReference type="AlphaFoldDB" id="A0A8S2WRC2"/>
<evidence type="ECO:0000256" key="1">
    <source>
        <dbReference type="SAM" id="Phobius"/>
    </source>
</evidence>
<name>A0A8S2WRC2_9BILA</name>
<evidence type="ECO:0000313" key="2">
    <source>
        <dbReference type="EMBL" id="CAF4457771.1"/>
    </source>
</evidence>
<protein>
    <submittedName>
        <fullName evidence="2">Uncharacterized protein</fullName>
    </submittedName>
</protein>
<reference evidence="2" key="1">
    <citation type="submission" date="2021-02" db="EMBL/GenBank/DDBJ databases">
        <authorList>
            <person name="Nowell W R."/>
        </authorList>
    </citation>
    <scope>NUCLEOTIDE SEQUENCE</scope>
</reference>
<dbReference type="EMBL" id="CAJOBI010070942">
    <property type="protein sequence ID" value="CAF4457771.1"/>
    <property type="molecule type" value="Genomic_DNA"/>
</dbReference>
<feature type="transmembrane region" description="Helical" evidence="1">
    <location>
        <begin position="37"/>
        <end position="57"/>
    </location>
</feature>
<feature type="non-terminal residue" evidence="2">
    <location>
        <position position="60"/>
    </location>
</feature>
<organism evidence="2 3">
    <name type="scientific">Rotaria magnacalcarata</name>
    <dbReference type="NCBI Taxonomy" id="392030"/>
    <lineage>
        <taxon>Eukaryota</taxon>
        <taxon>Metazoa</taxon>
        <taxon>Spiralia</taxon>
        <taxon>Gnathifera</taxon>
        <taxon>Rotifera</taxon>
        <taxon>Eurotatoria</taxon>
        <taxon>Bdelloidea</taxon>
        <taxon>Philodinida</taxon>
        <taxon>Philodinidae</taxon>
        <taxon>Rotaria</taxon>
    </lineage>
</organism>
<proteinExistence type="predicted"/>
<gene>
    <name evidence="2" type="ORF">SMN809_LOCUS33024</name>
</gene>
<keyword evidence="1" id="KW-0472">Membrane</keyword>